<dbReference type="SUPFAM" id="SSF81296">
    <property type="entry name" value="E set domains"/>
    <property type="match status" value="1"/>
</dbReference>
<gene>
    <name evidence="3" type="ORF">HLBKPKBF_00023</name>
</gene>
<dbReference type="Gene3D" id="2.60.40.10">
    <property type="entry name" value="Immunoglobulins"/>
    <property type="match status" value="2"/>
</dbReference>
<organism evidence="3">
    <name type="scientific">Candidatus Methanogaster sp. ANME-2c ERB4</name>
    <dbReference type="NCBI Taxonomy" id="2759911"/>
    <lineage>
        <taxon>Archaea</taxon>
        <taxon>Methanobacteriati</taxon>
        <taxon>Methanobacteriota</taxon>
        <taxon>Stenosarchaea group</taxon>
        <taxon>Methanomicrobia</taxon>
        <taxon>Methanosarcinales</taxon>
        <taxon>ANME-2 cluster</taxon>
        <taxon>Candidatus Methanogasteraceae</taxon>
        <taxon>Candidatus Methanogaster</taxon>
    </lineage>
</organism>
<protein>
    <recommendedName>
        <fullName evidence="2">IPT/TIG domain-containing protein</fullName>
    </recommendedName>
</protein>
<dbReference type="Pfam" id="PF01833">
    <property type="entry name" value="TIG"/>
    <property type="match status" value="1"/>
</dbReference>
<evidence type="ECO:0000313" key="3">
    <source>
        <dbReference type="EMBL" id="QNO50705.1"/>
    </source>
</evidence>
<evidence type="ECO:0000259" key="2">
    <source>
        <dbReference type="Pfam" id="PF01833"/>
    </source>
</evidence>
<keyword evidence="1" id="KW-1133">Transmembrane helix</keyword>
<proteinExistence type="predicted"/>
<dbReference type="EMBL" id="MT631448">
    <property type="protein sequence ID" value="QNO50705.1"/>
    <property type="molecule type" value="Genomic_DNA"/>
</dbReference>
<feature type="domain" description="IPT/TIG" evidence="2">
    <location>
        <begin position="272"/>
        <end position="351"/>
    </location>
</feature>
<dbReference type="InterPro" id="IPR013783">
    <property type="entry name" value="Ig-like_fold"/>
</dbReference>
<reference evidence="3" key="1">
    <citation type="submission" date="2020-06" db="EMBL/GenBank/DDBJ databases">
        <title>Unique genomic features of the anaerobic methanotrophic archaea.</title>
        <authorList>
            <person name="Chadwick G.L."/>
            <person name="Skennerton C.T."/>
            <person name="Laso-Perez R."/>
            <person name="Leu A.O."/>
            <person name="Speth D.R."/>
            <person name="Yu H."/>
            <person name="Morgan-Lang C."/>
            <person name="Hatzenpichler R."/>
            <person name="Goudeau D."/>
            <person name="Malmstrom R."/>
            <person name="Brazelton W.J."/>
            <person name="Woyke T."/>
            <person name="Hallam S.J."/>
            <person name="Tyson G.W."/>
            <person name="Wegener G."/>
            <person name="Boetius A."/>
            <person name="Orphan V."/>
        </authorList>
    </citation>
    <scope>NUCLEOTIDE SEQUENCE</scope>
</reference>
<keyword evidence="1" id="KW-0472">Membrane</keyword>
<name>A0A7G9YRS1_9EURY</name>
<dbReference type="InterPro" id="IPR002909">
    <property type="entry name" value="IPT_dom"/>
</dbReference>
<feature type="transmembrane region" description="Helical" evidence="1">
    <location>
        <begin position="16"/>
        <end position="36"/>
    </location>
</feature>
<accession>A0A7G9YRS1</accession>
<dbReference type="InterPro" id="IPR036280">
    <property type="entry name" value="Multihaem_cyt_sf"/>
</dbReference>
<dbReference type="InterPro" id="IPR014756">
    <property type="entry name" value="Ig_E-set"/>
</dbReference>
<dbReference type="AlphaFoldDB" id="A0A7G9YRS1"/>
<dbReference type="SUPFAM" id="SSF48695">
    <property type="entry name" value="Multiheme cytochromes"/>
    <property type="match status" value="1"/>
</dbReference>
<sequence>MFCDDKRTGYFNSPKVRILTIAVAGLAIVGIAIAAIPPPPANQDLGIYDTVCGEFAEEDCRACHSSGIPDAHHLLVQNEGYECTDCHPVQTDSDGNTGVEVIRDCVVCHEASPHHGAPDAVARHCSHCHGSYVDDYDDGHSIPTYNPSLITPDTSFRAKDNATGKKWGGCEACHEPDEAVPAIYSNPETHHNLGNLSLECDICHGDSEVDLLNIRKCEECHGVRSLHNIQYDYTGTKGQLGFGHVGDNWDCTGCHAWYVAYSDAPQTGPIIPGIDQVSPARMVAGEVTVVNVTGTNFLNTVGGVNYTSDVVIDTGEETITLTPDFITDSEIVVTVPALDSGRYGLYVVKSEMRSKLVAITVAPPVAIDSATINGDNVVTSGAGFSEYDSAYREYLGVTVESGTGAAVDCAIGSWSDTRIMITCPDARTGDLAIVDALYGSDSAELSISIPASPHT</sequence>
<keyword evidence="1" id="KW-0812">Transmembrane</keyword>
<evidence type="ECO:0000256" key="1">
    <source>
        <dbReference type="SAM" id="Phobius"/>
    </source>
</evidence>